<dbReference type="Pfam" id="PF01509">
    <property type="entry name" value="TruB_N"/>
    <property type="match status" value="1"/>
</dbReference>
<sequence>MSVPGLKQLDGVLVLHKPGGPTSADCLNQIKRRLGQKKIGHAGTLDPMATGVLVVLLGQGTKLAGYLSDDRKTYRGRLILGQATDSYDVQGKVLSEAPWEHLDPEAVRSEVLGWKGTMSQEVPPVSAAKHQGKPLYALHRAGKEVPVKVKDVTIFDSQLLSMELPSVHFRVTCSAGTYIRSLAHSLGMRLGCGAVLSELEREASHPFTLAQAHSLETVLESGDQLHELVLPMTNALPHWPKLVLDPEQTALVQNGAWLPTSLFPDYPAQEGDRALMLSADRAPLALMEAGMRTGVLSWVILRGLWQA</sequence>
<proteinExistence type="inferred from homology"/>
<comment type="function">
    <text evidence="5">Responsible for synthesis of pseudouridine from uracil-55 in the psi GC loop of transfer RNAs.</text>
</comment>
<dbReference type="GO" id="GO:0160148">
    <property type="term" value="F:tRNA pseudouridine(55) synthase activity"/>
    <property type="evidence" value="ECO:0007669"/>
    <property type="project" value="UniProtKB-EC"/>
</dbReference>
<dbReference type="PANTHER" id="PTHR13767:SF2">
    <property type="entry name" value="PSEUDOURIDYLATE SYNTHASE TRUB1"/>
    <property type="match status" value="1"/>
</dbReference>
<accession>C7LRI9</accession>
<protein>
    <recommendedName>
        <fullName evidence="5">tRNA pseudouridine synthase B</fullName>
        <ecNumber evidence="5">5.4.99.25</ecNumber>
    </recommendedName>
    <alternativeName>
        <fullName evidence="5">tRNA pseudouridine(55) synthase</fullName>
        <shortName evidence="5">Psi55 synthase</shortName>
    </alternativeName>
    <alternativeName>
        <fullName evidence="5">tRNA pseudouridylate synthase</fullName>
    </alternativeName>
    <alternativeName>
        <fullName evidence="5">tRNA-uridine isomerase</fullName>
    </alternativeName>
</protein>
<organism evidence="8 9">
    <name type="scientific">Desulfomicrobium baculatum (strain DSM 4028 / VKM B-1378 / X)</name>
    <name type="common">Desulfovibrio baculatus</name>
    <dbReference type="NCBI Taxonomy" id="525897"/>
    <lineage>
        <taxon>Bacteria</taxon>
        <taxon>Pseudomonadati</taxon>
        <taxon>Thermodesulfobacteriota</taxon>
        <taxon>Desulfovibrionia</taxon>
        <taxon>Desulfovibrionales</taxon>
        <taxon>Desulfomicrobiaceae</taxon>
        <taxon>Desulfomicrobium</taxon>
    </lineage>
</organism>
<dbReference type="InterPro" id="IPR002501">
    <property type="entry name" value="PsdUridine_synth_N"/>
</dbReference>
<dbReference type="GO" id="GO:0003723">
    <property type="term" value="F:RNA binding"/>
    <property type="evidence" value="ECO:0007669"/>
    <property type="project" value="InterPro"/>
</dbReference>
<evidence type="ECO:0000256" key="5">
    <source>
        <dbReference type="HAMAP-Rule" id="MF_01080"/>
    </source>
</evidence>
<evidence type="ECO:0000313" key="9">
    <source>
        <dbReference type="Proteomes" id="UP000002216"/>
    </source>
</evidence>
<feature type="domain" description="tRNA pseudouridylate synthase B C-terminal" evidence="7">
    <location>
        <begin position="180"/>
        <end position="236"/>
    </location>
</feature>
<dbReference type="HOGENOM" id="CLU_032087_0_1_7"/>
<dbReference type="Gene3D" id="3.30.2350.10">
    <property type="entry name" value="Pseudouridine synthase"/>
    <property type="match status" value="1"/>
</dbReference>
<keyword evidence="4 5" id="KW-0413">Isomerase</keyword>
<evidence type="ECO:0000259" key="7">
    <source>
        <dbReference type="Pfam" id="PF16198"/>
    </source>
</evidence>
<dbReference type="Proteomes" id="UP000002216">
    <property type="component" value="Chromosome"/>
</dbReference>
<dbReference type="HAMAP" id="MF_01080">
    <property type="entry name" value="TruB_bact"/>
    <property type="match status" value="1"/>
</dbReference>
<comment type="catalytic activity">
    <reaction evidence="1 5">
        <text>uridine(55) in tRNA = pseudouridine(55) in tRNA</text>
        <dbReference type="Rhea" id="RHEA:42532"/>
        <dbReference type="Rhea" id="RHEA-COMP:10101"/>
        <dbReference type="Rhea" id="RHEA-COMP:10102"/>
        <dbReference type="ChEBI" id="CHEBI:65314"/>
        <dbReference type="ChEBI" id="CHEBI:65315"/>
        <dbReference type="EC" id="5.4.99.25"/>
    </reaction>
</comment>
<dbReference type="OrthoDB" id="9802309at2"/>
<dbReference type="InterPro" id="IPR032819">
    <property type="entry name" value="TruB_C"/>
</dbReference>
<dbReference type="InterPro" id="IPR014780">
    <property type="entry name" value="tRNA_psdUridine_synth_TruB"/>
</dbReference>
<keyword evidence="3 5" id="KW-0819">tRNA processing</keyword>
<reference evidence="8 9" key="1">
    <citation type="journal article" date="2009" name="Stand. Genomic Sci.">
        <title>Complete genome sequence of Desulfomicrobium baculatum type strain (X).</title>
        <authorList>
            <person name="Copeland A."/>
            <person name="Spring S."/>
            <person name="Goker M."/>
            <person name="Schneider S."/>
            <person name="Lapidus A."/>
            <person name="Del Rio T.G."/>
            <person name="Tice H."/>
            <person name="Cheng J.F."/>
            <person name="Chen F."/>
            <person name="Nolan M."/>
            <person name="Bruce D."/>
            <person name="Goodwin L."/>
            <person name="Pitluck S."/>
            <person name="Ivanova N."/>
            <person name="Mavrommatis K."/>
            <person name="Ovchinnikova G."/>
            <person name="Pati A."/>
            <person name="Chen A."/>
            <person name="Palaniappan K."/>
            <person name="Land M."/>
            <person name="Hauser L."/>
            <person name="Chang Y.J."/>
            <person name="Jeffries C.C."/>
            <person name="Meincke L."/>
            <person name="Sims D."/>
            <person name="Brettin T."/>
            <person name="Detter J.C."/>
            <person name="Han C."/>
            <person name="Chain P."/>
            <person name="Bristow J."/>
            <person name="Eisen J.A."/>
            <person name="Markowitz V."/>
            <person name="Hugenholtz P."/>
            <person name="Kyrpides N.C."/>
            <person name="Klenk H.P."/>
            <person name="Lucas S."/>
        </authorList>
    </citation>
    <scope>NUCLEOTIDE SEQUENCE [LARGE SCALE GENOMIC DNA]</scope>
    <source>
        <strain evidence="9">DSM 4028 / VKM B-1378 / X</strain>
    </source>
</reference>
<feature type="domain" description="Pseudouridine synthase II N-terminal" evidence="6">
    <location>
        <begin position="31"/>
        <end position="179"/>
    </location>
</feature>
<dbReference type="EC" id="5.4.99.25" evidence="5"/>
<dbReference type="NCBIfam" id="TIGR00431">
    <property type="entry name" value="TruB"/>
    <property type="match status" value="1"/>
</dbReference>
<dbReference type="AlphaFoldDB" id="C7LRI9"/>
<name>C7LRI9_DESBD</name>
<evidence type="ECO:0000256" key="4">
    <source>
        <dbReference type="ARBA" id="ARBA00023235"/>
    </source>
</evidence>
<evidence type="ECO:0000256" key="1">
    <source>
        <dbReference type="ARBA" id="ARBA00000385"/>
    </source>
</evidence>
<dbReference type="STRING" id="525897.Dbac_2418"/>
<dbReference type="GO" id="GO:1990481">
    <property type="term" value="P:mRNA pseudouridine synthesis"/>
    <property type="evidence" value="ECO:0007669"/>
    <property type="project" value="TreeGrafter"/>
</dbReference>
<dbReference type="SUPFAM" id="SSF55120">
    <property type="entry name" value="Pseudouridine synthase"/>
    <property type="match status" value="1"/>
</dbReference>
<gene>
    <name evidence="5" type="primary">truB</name>
    <name evidence="8" type="ordered locus">Dbac_2418</name>
</gene>
<dbReference type="RefSeq" id="WP_015774586.1">
    <property type="nucleotide sequence ID" value="NC_013173.1"/>
</dbReference>
<dbReference type="GO" id="GO:0031119">
    <property type="term" value="P:tRNA pseudouridine synthesis"/>
    <property type="evidence" value="ECO:0007669"/>
    <property type="project" value="UniProtKB-UniRule"/>
</dbReference>
<dbReference type="eggNOG" id="COG0130">
    <property type="taxonomic scope" value="Bacteria"/>
</dbReference>
<dbReference type="InterPro" id="IPR020103">
    <property type="entry name" value="PsdUridine_synth_cat_dom_sf"/>
</dbReference>
<feature type="active site" description="Nucleophile" evidence="5">
    <location>
        <position position="46"/>
    </location>
</feature>
<evidence type="ECO:0000256" key="2">
    <source>
        <dbReference type="ARBA" id="ARBA00005642"/>
    </source>
</evidence>
<comment type="similarity">
    <text evidence="2 5">Belongs to the pseudouridine synthase TruB family. Type 1 subfamily.</text>
</comment>
<dbReference type="EMBL" id="CP001629">
    <property type="protein sequence ID" value="ACU90497.1"/>
    <property type="molecule type" value="Genomic_DNA"/>
</dbReference>
<dbReference type="CDD" id="cd02573">
    <property type="entry name" value="PseudoU_synth_EcTruB"/>
    <property type="match status" value="1"/>
</dbReference>
<evidence type="ECO:0000313" key="8">
    <source>
        <dbReference type="EMBL" id="ACU90497.1"/>
    </source>
</evidence>
<evidence type="ECO:0000259" key="6">
    <source>
        <dbReference type="Pfam" id="PF01509"/>
    </source>
</evidence>
<dbReference type="KEGG" id="dba:Dbac_2418"/>
<keyword evidence="9" id="KW-1185">Reference proteome</keyword>
<dbReference type="Pfam" id="PF16198">
    <property type="entry name" value="TruB_C_2"/>
    <property type="match status" value="1"/>
</dbReference>
<evidence type="ECO:0000256" key="3">
    <source>
        <dbReference type="ARBA" id="ARBA00022694"/>
    </source>
</evidence>
<dbReference type="PANTHER" id="PTHR13767">
    <property type="entry name" value="TRNA-PSEUDOURIDINE SYNTHASE"/>
    <property type="match status" value="1"/>
</dbReference>